<dbReference type="RefSeq" id="WP_106325111.1">
    <property type="nucleotide sequence ID" value="NZ_BOMO01000157.1"/>
</dbReference>
<evidence type="ECO:0000313" key="9">
    <source>
        <dbReference type="EMBL" id="PRX17706.1"/>
    </source>
</evidence>
<organism evidence="9 10">
    <name type="scientific">Actinoplanes italicus</name>
    <dbReference type="NCBI Taxonomy" id="113567"/>
    <lineage>
        <taxon>Bacteria</taxon>
        <taxon>Bacillati</taxon>
        <taxon>Actinomycetota</taxon>
        <taxon>Actinomycetes</taxon>
        <taxon>Micromonosporales</taxon>
        <taxon>Micromonosporaceae</taxon>
        <taxon>Actinoplanes</taxon>
    </lineage>
</organism>
<comment type="caution">
    <text evidence="9">The sequence shown here is derived from an EMBL/GenBank/DDBJ whole genome shotgun (WGS) entry which is preliminary data.</text>
</comment>
<dbReference type="SUPFAM" id="SSF47203">
    <property type="entry name" value="Acyl-CoA dehydrogenase C-terminal domain-like"/>
    <property type="match status" value="1"/>
</dbReference>
<evidence type="ECO:0000256" key="1">
    <source>
        <dbReference type="ARBA" id="ARBA00001974"/>
    </source>
</evidence>
<sequence>MDFRLDETQEAITRLAAEVLDGVAGEPDKSWTALAQAGLLTLAVPERLGGAGLGILETTLVLTEIGRRAIGVPALPHLTLGVLPVARWGTEKQQDELLTGRVLGAAVAEPGDPMPAAPRTAVAADGTVTGVKIGVAAADRLLVTVSGPAVAIVDPAAPGATLTGGVLALDRVPAEMLGSPPGERLGSAAAAHAVAGRARGVECHAELLRLAIAGACALGDGALAGALDLTAEHVRTRQQFGRPLATFQAVAQQIADVYITSRTLHLITVTAAWSLATGRPAGDDLDVAAQWLTAEAPPAARTCHHLHGGLGLSVDYPLHRHTGLIRDLVRFLGGGEHRLSALADRVTAGGARSSSGEPGRTAAGDARCGAGEPGRVLDGGAACSSS</sequence>
<reference evidence="9 10" key="1">
    <citation type="submission" date="2018-03" db="EMBL/GenBank/DDBJ databases">
        <title>Genomic Encyclopedia of Archaeal and Bacterial Type Strains, Phase II (KMG-II): from individual species to whole genera.</title>
        <authorList>
            <person name="Goeker M."/>
        </authorList>
    </citation>
    <scope>NUCLEOTIDE SEQUENCE [LARGE SCALE GENOMIC DNA]</scope>
    <source>
        <strain evidence="9 10">DSM 43146</strain>
    </source>
</reference>
<evidence type="ECO:0000259" key="8">
    <source>
        <dbReference type="Pfam" id="PF02771"/>
    </source>
</evidence>
<name>A0A2T0K4S4_9ACTN</name>
<dbReference type="Gene3D" id="1.10.540.10">
    <property type="entry name" value="Acyl-CoA dehydrogenase/oxidase, N-terminal domain"/>
    <property type="match status" value="1"/>
</dbReference>
<comment type="similarity">
    <text evidence="2">Belongs to the acyl-CoA dehydrogenase family.</text>
</comment>
<evidence type="ECO:0000259" key="7">
    <source>
        <dbReference type="Pfam" id="PF00441"/>
    </source>
</evidence>
<keyword evidence="4" id="KW-0274">FAD</keyword>
<evidence type="ECO:0000256" key="5">
    <source>
        <dbReference type="ARBA" id="ARBA00023002"/>
    </source>
</evidence>
<feature type="region of interest" description="Disordered" evidence="6">
    <location>
        <begin position="349"/>
        <end position="371"/>
    </location>
</feature>
<dbReference type="InterPro" id="IPR009075">
    <property type="entry name" value="AcylCo_DH/oxidase_C"/>
</dbReference>
<keyword evidence="3" id="KW-0285">Flavoprotein</keyword>
<dbReference type="PANTHER" id="PTHR43884:SF20">
    <property type="entry name" value="ACYL-COA DEHYDROGENASE FADE28"/>
    <property type="match status" value="1"/>
</dbReference>
<feature type="domain" description="Acyl-CoA dehydrogenase/oxidase C-terminal" evidence="7">
    <location>
        <begin position="209"/>
        <end position="323"/>
    </location>
</feature>
<evidence type="ECO:0008006" key="11">
    <source>
        <dbReference type="Google" id="ProtNLM"/>
    </source>
</evidence>
<dbReference type="GO" id="GO:0050660">
    <property type="term" value="F:flavin adenine dinucleotide binding"/>
    <property type="evidence" value="ECO:0007669"/>
    <property type="project" value="InterPro"/>
</dbReference>
<dbReference type="SUPFAM" id="SSF56645">
    <property type="entry name" value="Acyl-CoA dehydrogenase NM domain-like"/>
    <property type="match status" value="1"/>
</dbReference>
<dbReference type="PANTHER" id="PTHR43884">
    <property type="entry name" value="ACYL-COA DEHYDROGENASE"/>
    <property type="match status" value="1"/>
</dbReference>
<proteinExistence type="inferred from homology"/>
<gene>
    <name evidence="9" type="ORF">CLV67_115209</name>
</gene>
<dbReference type="Proteomes" id="UP000239415">
    <property type="component" value="Unassembled WGS sequence"/>
</dbReference>
<keyword evidence="10" id="KW-1185">Reference proteome</keyword>
<dbReference type="GO" id="GO:0003995">
    <property type="term" value="F:acyl-CoA dehydrogenase activity"/>
    <property type="evidence" value="ECO:0007669"/>
    <property type="project" value="TreeGrafter"/>
</dbReference>
<feature type="domain" description="Acyl-CoA dehydrogenase/oxidase N-terminal" evidence="8">
    <location>
        <begin position="13"/>
        <end position="99"/>
    </location>
</feature>
<dbReference type="Gene3D" id="1.20.140.10">
    <property type="entry name" value="Butyryl-CoA Dehydrogenase, subunit A, domain 3"/>
    <property type="match status" value="1"/>
</dbReference>
<keyword evidence="5" id="KW-0560">Oxidoreductase</keyword>
<evidence type="ECO:0000256" key="4">
    <source>
        <dbReference type="ARBA" id="ARBA00022827"/>
    </source>
</evidence>
<dbReference type="InterPro" id="IPR009100">
    <property type="entry name" value="AcylCoA_DH/oxidase_NM_dom_sf"/>
</dbReference>
<dbReference type="InterPro" id="IPR037069">
    <property type="entry name" value="AcylCoA_DH/ox_N_sf"/>
</dbReference>
<dbReference type="AlphaFoldDB" id="A0A2T0K4S4"/>
<accession>A0A2T0K4S4</accession>
<dbReference type="Pfam" id="PF00441">
    <property type="entry name" value="Acyl-CoA_dh_1"/>
    <property type="match status" value="1"/>
</dbReference>
<dbReference type="InterPro" id="IPR013786">
    <property type="entry name" value="AcylCoA_DH/ox_N"/>
</dbReference>
<evidence type="ECO:0000313" key="10">
    <source>
        <dbReference type="Proteomes" id="UP000239415"/>
    </source>
</evidence>
<protein>
    <recommendedName>
        <fullName evidence="11">Acyl-CoA dehydrogenase</fullName>
    </recommendedName>
</protein>
<dbReference type="OrthoDB" id="4319499at2"/>
<evidence type="ECO:0000256" key="6">
    <source>
        <dbReference type="SAM" id="MobiDB-lite"/>
    </source>
</evidence>
<dbReference type="Pfam" id="PF02771">
    <property type="entry name" value="Acyl-CoA_dh_N"/>
    <property type="match status" value="1"/>
</dbReference>
<dbReference type="InterPro" id="IPR036250">
    <property type="entry name" value="AcylCo_DH-like_C"/>
</dbReference>
<dbReference type="EMBL" id="PVMZ01000015">
    <property type="protein sequence ID" value="PRX17706.1"/>
    <property type="molecule type" value="Genomic_DNA"/>
</dbReference>
<comment type="cofactor">
    <cofactor evidence="1">
        <name>FAD</name>
        <dbReference type="ChEBI" id="CHEBI:57692"/>
    </cofactor>
</comment>
<evidence type="ECO:0000256" key="2">
    <source>
        <dbReference type="ARBA" id="ARBA00009347"/>
    </source>
</evidence>
<evidence type="ECO:0000256" key="3">
    <source>
        <dbReference type="ARBA" id="ARBA00022630"/>
    </source>
</evidence>